<dbReference type="CDD" id="cd07989">
    <property type="entry name" value="LPLAT_AGPAT-like"/>
    <property type="match status" value="1"/>
</dbReference>
<dbReference type="EMBL" id="JBBCAQ010000034">
    <property type="protein sequence ID" value="KAK7580703.1"/>
    <property type="molecule type" value="Genomic_DNA"/>
</dbReference>
<dbReference type="SUPFAM" id="SSF69593">
    <property type="entry name" value="Glycerol-3-phosphate (1)-acyltransferase"/>
    <property type="match status" value="1"/>
</dbReference>
<dbReference type="Pfam" id="PF01553">
    <property type="entry name" value="Acyltransferase"/>
    <property type="match status" value="1"/>
</dbReference>
<dbReference type="SMART" id="SM00563">
    <property type="entry name" value="PlsC"/>
    <property type="match status" value="1"/>
</dbReference>
<proteinExistence type="predicted"/>
<keyword evidence="4" id="KW-0012">Acyltransferase</keyword>
<comment type="pathway">
    <text evidence="1">Phospholipid metabolism; CDP-diacylglycerol biosynthesis; CDP-diacylglycerol from sn-glycerol 3-phosphate: step 2/3.</text>
</comment>
<evidence type="ECO:0000256" key="1">
    <source>
        <dbReference type="ARBA" id="ARBA00004728"/>
    </source>
</evidence>
<dbReference type="GO" id="GO:0006654">
    <property type="term" value="P:phosphatidic acid biosynthetic process"/>
    <property type="evidence" value="ECO:0007669"/>
    <property type="project" value="TreeGrafter"/>
</dbReference>
<organism evidence="7 8">
    <name type="scientific">Parthenolecanium corni</name>
    <dbReference type="NCBI Taxonomy" id="536013"/>
    <lineage>
        <taxon>Eukaryota</taxon>
        <taxon>Metazoa</taxon>
        <taxon>Ecdysozoa</taxon>
        <taxon>Arthropoda</taxon>
        <taxon>Hexapoda</taxon>
        <taxon>Insecta</taxon>
        <taxon>Pterygota</taxon>
        <taxon>Neoptera</taxon>
        <taxon>Paraneoptera</taxon>
        <taxon>Hemiptera</taxon>
        <taxon>Sternorrhyncha</taxon>
        <taxon>Coccoidea</taxon>
        <taxon>Coccidae</taxon>
        <taxon>Parthenolecanium</taxon>
    </lineage>
</organism>
<evidence type="ECO:0000313" key="8">
    <source>
        <dbReference type="Proteomes" id="UP001367676"/>
    </source>
</evidence>
<keyword evidence="5" id="KW-0812">Transmembrane</keyword>
<dbReference type="PANTHER" id="PTHR10434">
    <property type="entry name" value="1-ACYL-SN-GLYCEROL-3-PHOSPHATE ACYLTRANSFERASE"/>
    <property type="match status" value="1"/>
</dbReference>
<reference evidence="7 8" key="1">
    <citation type="submission" date="2024-03" db="EMBL/GenBank/DDBJ databases">
        <title>Adaptation during the transition from Ophiocordyceps entomopathogen to insect associate is accompanied by gene loss and intensified selection.</title>
        <authorList>
            <person name="Ward C.M."/>
            <person name="Onetto C.A."/>
            <person name="Borneman A.R."/>
        </authorList>
    </citation>
    <scope>NUCLEOTIDE SEQUENCE [LARGE SCALE GENOMIC DNA]</scope>
    <source>
        <strain evidence="7">AWRI1</strain>
        <tissue evidence="7">Single Adult Female</tissue>
    </source>
</reference>
<keyword evidence="5" id="KW-1133">Transmembrane helix</keyword>
<protein>
    <recommendedName>
        <fullName evidence="2">1-acylglycerol-3-phosphate O-acyltransferase</fullName>
        <ecNumber evidence="2">2.3.1.51</ecNumber>
    </recommendedName>
</protein>
<dbReference type="PANTHER" id="PTHR10434:SF11">
    <property type="entry name" value="1-ACYL-SN-GLYCEROL-3-PHOSPHATE ACYLTRANSFERASE"/>
    <property type="match status" value="1"/>
</dbReference>
<evidence type="ECO:0000313" key="7">
    <source>
        <dbReference type="EMBL" id="KAK7580703.1"/>
    </source>
</evidence>
<feature type="transmembrane region" description="Helical" evidence="5">
    <location>
        <begin position="122"/>
        <end position="141"/>
    </location>
</feature>
<sequence>MFVLRHTIEKKLVKYKLQPCETELNILSVCGLKKKTNKKKEKTISPLYFLVLLPGEVRYTANVLKCIAKIVGIEFELRNGEFLSPKTGTAVIASNHLSIWDVLGMFTKWHVMQKCTVIARKIIFYLWPFGLVAWLSGVVFIDRIPSNEKTYEKVNKAAEYVCKEKAKLWIFVEGTRNKKSEKMLPFKKGAFRVAISCQVPIIPVVFSPYYFIDRKTMYFGKGKVIMEALEPIPTKGLTLNDLDDLVAKVYKLMSEKYDEFRVTLKEKRDLGGILEVQEVSNERVVTVEMFCVMRFEYAEPIKLDSDKNMTFVIMEAPSYVVKDSESDEL</sequence>
<evidence type="ECO:0000259" key="6">
    <source>
        <dbReference type="SMART" id="SM00563"/>
    </source>
</evidence>
<dbReference type="Proteomes" id="UP001367676">
    <property type="component" value="Unassembled WGS sequence"/>
</dbReference>
<keyword evidence="3" id="KW-0808">Transferase</keyword>
<comment type="caution">
    <text evidence="7">The sequence shown here is derived from an EMBL/GenBank/DDBJ whole genome shotgun (WGS) entry which is preliminary data.</text>
</comment>
<evidence type="ECO:0000256" key="4">
    <source>
        <dbReference type="ARBA" id="ARBA00023315"/>
    </source>
</evidence>
<evidence type="ECO:0000256" key="3">
    <source>
        <dbReference type="ARBA" id="ARBA00022679"/>
    </source>
</evidence>
<evidence type="ECO:0000256" key="2">
    <source>
        <dbReference type="ARBA" id="ARBA00013211"/>
    </source>
</evidence>
<keyword evidence="5" id="KW-0472">Membrane</keyword>
<evidence type="ECO:0000256" key="5">
    <source>
        <dbReference type="SAM" id="Phobius"/>
    </source>
</evidence>
<dbReference type="EC" id="2.3.1.51" evidence="2"/>
<name>A0AAN9TB07_9HEMI</name>
<dbReference type="GO" id="GO:0005783">
    <property type="term" value="C:endoplasmic reticulum"/>
    <property type="evidence" value="ECO:0007669"/>
    <property type="project" value="TreeGrafter"/>
</dbReference>
<dbReference type="AlphaFoldDB" id="A0AAN9TB07"/>
<accession>A0AAN9TB07</accession>
<keyword evidence="8" id="KW-1185">Reference proteome</keyword>
<dbReference type="InterPro" id="IPR002123">
    <property type="entry name" value="Plipid/glycerol_acylTrfase"/>
</dbReference>
<feature type="transmembrane region" description="Helical" evidence="5">
    <location>
        <begin position="190"/>
        <end position="212"/>
    </location>
</feature>
<dbReference type="GO" id="GO:0003841">
    <property type="term" value="F:1-acylglycerol-3-phosphate O-acyltransferase activity"/>
    <property type="evidence" value="ECO:0007669"/>
    <property type="project" value="UniProtKB-EC"/>
</dbReference>
<feature type="domain" description="Phospholipid/glycerol acyltransferase" evidence="6">
    <location>
        <begin position="90"/>
        <end position="209"/>
    </location>
</feature>
<gene>
    <name evidence="7" type="ORF">V9T40_001332</name>
</gene>